<dbReference type="RefSeq" id="WP_190059182.1">
    <property type="nucleotide sequence ID" value="NZ_BMWH01000019.1"/>
</dbReference>
<comment type="caution">
    <text evidence="2">The sequence shown here is derived from an EMBL/GenBank/DDBJ whole genome shotgun (WGS) entry which is preliminary data.</text>
</comment>
<dbReference type="SUPFAM" id="SSF103473">
    <property type="entry name" value="MFS general substrate transporter"/>
    <property type="match status" value="1"/>
</dbReference>
<dbReference type="AlphaFoldDB" id="A0A918RI68"/>
<feature type="signal peptide" evidence="1">
    <location>
        <begin position="1"/>
        <end position="20"/>
    </location>
</feature>
<dbReference type="InterPro" id="IPR036259">
    <property type="entry name" value="MFS_trans_sf"/>
</dbReference>
<name>A0A918RI68_9ACTN</name>
<evidence type="ECO:0008006" key="4">
    <source>
        <dbReference type="Google" id="ProtNLM"/>
    </source>
</evidence>
<dbReference type="Proteomes" id="UP000623010">
    <property type="component" value="Unassembled WGS sequence"/>
</dbReference>
<sequence>MPPLTAIGFCTAFTMPAAVAAVVEPAPPERSGVLNAGREVGSAVGVALLGSLVAGTARFEAGMRTGSVISARCFPAGVLPAVTVVGRAPREQARAT</sequence>
<evidence type="ECO:0000313" key="3">
    <source>
        <dbReference type="Proteomes" id="UP000623010"/>
    </source>
</evidence>
<keyword evidence="1" id="KW-0732">Signal</keyword>
<keyword evidence="3" id="KW-1185">Reference proteome</keyword>
<reference evidence="2" key="2">
    <citation type="submission" date="2020-09" db="EMBL/GenBank/DDBJ databases">
        <authorList>
            <person name="Sun Q."/>
            <person name="Ohkuma M."/>
        </authorList>
    </citation>
    <scope>NUCLEOTIDE SEQUENCE</scope>
    <source>
        <strain evidence="2">JCM 5016</strain>
    </source>
</reference>
<evidence type="ECO:0000313" key="2">
    <source>
        <dbReference type="EMBL" id="GHA00116.1"/>
    </source>
</evidence>
<feature type="chain" id="PRO_5037310037" description="Major facilitator superfamily (MFS) profile domain-containing protein" evidence="1">
    <location>
        <begin position="21"/>
        <end position="96"/>
    </location>
</feature>
<evidence type="ECO:0000256" key="1">
    <source>
        <dbReference type="SAM" id="SignalP"/>
    </source>
</evidence>
<protein>
    <recommendedName>
        <fullName evidence="4">Major facilitator superfamily (MFS) profile domain-containing protein</fullName>
    </recommendedName>
</protein>
<accession>A0A918RI68</accession>
<dbReference type="EMBL" id="BMWH01000019">
    <property type="protein sequence ID" value="GHA00116.1"/>
    <property type="molecule type" value="Genomic_DNA"/>
</dbReference>
<organism evidence="2 3">
    <name type="scientific">Streptomyces echinoruber</name>
    <dbReference type="NCBI Taxonomy" id="68898"/>
    <lineage>
        <taxon>Bacteria</taxon>
        <taxon>Bacillati</taxon>
        <taxon>Actinomycetota</taxon>
        <taxon>Actinomycetes</taxon>
        <taxon>Kitasatosporales</taxon>
        <taxon>Streptomycetaceae</taxon>
        <taxon>Streptomyces</taxon>
    </lineage>
</organism>
<gene>
    <name evidence="2" type="ORF">GCM10010389_44030</name>
</gene>
<proteinExistence type="predicted"/>
<reference evidence="2" key="1">
    <citation type="journal article" date="2014" name="Int. J. Syst. Evol. Microbiol.">
        <title>Complete genome sequence of Corynebacterium casei LMG S-19264T (=DSM 44701T), isolated from a smear-ripened cheese.</title>
        <authorList>
            <consortium name="US DOE Joint Genome Institute (JGI-PGF)"/>
            <person name="Walter F."/>
            <person name="Albersmeier A."/>
            <person name="Kalinowski J."/>
            <person name="Ruckert C."/>
        </authorList>
    </citation>
    <scope>NUCLEOTIDE SEQUENCE</scope>
    <source>
        <strain evidence="2">JCM 5016</strain>
    </source>
</reference>